<evidence type="ECO:0000313" key="2">
    <source>
        <dbReference type="Proteomes" id="UP000537126"/>
    </source>
</evidence>
<keyword evidence="2" id="KW-1185">Reference proteome</keyword>
<dbReference type="Proteomes" id="UP000537126">
    <property type="component" value="Unassembled WGS sequence"/>
</dbReference>
<dbReference type="AlphaFoldDB" id="A0A846MUA0"/>
<proteinExistence type="predicted"/>
<accession>A0A846MUA0</accession>
<dbReference type="EMBL" id="JAASRN010000009">
    <property type="protein sequence ID" value="NIK74880.1"/>
    <property type="molecule type" value="Genomic_DNA"/>
</dbReference>
<comment type="caution">
    <text evidence="1">The sequence shown here is derived from an EMBL/GenBank/DDBJ whole genome shotgun (WGS) entry which is preliminary data.</text>
</comment>
<reference evidence="1 2" key="1">
    <citation type="submission" date="2020-03" db="EMBL/GenBank/DDBJ databases">
        <title>Genomic Encyclopedia of Type Strains, Phase IV (KMG-IV): sequencing the most valuable type-strain genomes for metagenomic binning, comparative biology and taxonomic classification.</title>
        <authorList>
            <person name="Goeker M."/>
        </authorList>
    </citation>
    <scope>NUCLEOTIDE SEQUENCE [LARGE SCALE GENOMIC DNA]</scope>
    <source>
        <strain evidence="1 2">DSM 5718</strain>
    </source>
</reference>
<evidence type="ECO:0000313" key="1">
    <source>
        <dbReference type="EMBL" id="NIK74880.1"/>
    </source>
</evidence>
<sequence>MNKNTRNLLRLMSILVFGLGLACAQDWVRIPALSGNEDWLMVIGYGLLLFISR</sequence>
<gene>
    <name evidence="1" type="ORF">FHS56_002414</name>
</gene>
<name>A0A846MUA0_9BACT</name>
<organism evidence="1 2">
    <name type="scientific">Thermonema lapsum</name>
    <dbReference type="NCBI Taxonomy" id="28195"/>
    <lineage>
        <taxon>Bacteria</taxon>
        <taxon>Pseudomonadati</taxon>
        <taxon>Bacteroidota</taxon>
        <taxon>Cytophagia</taxon>
        <taxon>Cytophagales</taxon>
        <taxon>Thermonemataceae</taxon>
        <taxon>Thermonema</taxon>
    </lineage>
</organism>
<dbReference type="PROSITE" id="PS51257">
    <property type="entry name" value="PROKAR_LIPOPROTEIN"/>
    <property type="match status" value="1"/>
</dbReference>
<dbReference type="RefSeq" id="WP_166921088.1">
    <property type="nucleotide sequence ID" value="NZ_JAASRN010000009.1"/>
</dbReference>
<protein>
    <submittedName>
        <fullName evidence="1">Uncharacterized protein</fullName>
    </submittedName>
</protein>